<dbReference type="EMBL" id="JANPWB010000010">
    <property type="protein sequence ID" value="KAJ1139098.1"/>
    <property type="molecule type" value="Genomic_DNA"/>
</dbReference>
<organism evidence="2 3">
    <name type="scientific">Pleurodeles waltl</name>
    <name type="common">Iberian ribbed newt</name>
    <dbReference type="NCBI Taxonomy" id="8319"/>
    <lineage>
        <taxon>Eukaryota</taxon>
        <taxon>Metazoa</taxon>
        <taxon>Chordata</taxon>
        <taxon>Craniata</taxon>
        <taxon>Vertebrata</taxon>
        <taxon>Euteleostomi</taxon>
        <taxon>Amphibia</taxon>
        <taxon>Batrachia</taxon>
        <taxon>Caudata</taxon>
        <taxon>Salamandroidea</taxon>
        <taxon>Salamandridae</taxon>
        <taxon>Pleurodelinae</taxon>
        <taxon>Pleurodeles</taxon>
    </lineage>
</organism>
<accession>A0AAV7QKS0</accession>
<feature type="region of interest" description="Disordered" evidence="1">
    <location>
        <begin position="19"/>
        <end position="48"/>
    </location>
</feature>
<sequence>MAGNTEVFAQSLARNAPWKGRATLGASSKLERTHENKGSPDENWPTSYVGARDCPPDLPKGESGVCAFPIHAMSFVGISASTRTV</sequence>
<dbReference type="Proteomes" id="UP001066276">
    <property type="component" value="Chromosome 6"/>
</dbReference>
<name>A0AAV7QKS0_PLEWA</name>
<evidence type="ECO:0000313" key="3">
    <source>
        <dbReference type="Proteomes" id="UP001066276"/>
    </source>
</evidence>
<evidence type="ECO:0000256" key="1">
    <source>
        <dbReference type="SAM" id="MobiDB-lite"/>
    </source>
</evidence>
<evidence type="ECO:0000313" key="2">
    <source>
        <dbReference type="EMBL" id="KAJ1139098.1"/>
    </source>
</evidence>
<dbReference type="AlphaFoldDB" id="A0AAV7QKS0"/>
<feature type="compositionally biased region" description="Basic and acidic residues" evidence="1">
    <location>
        <begin position="29"/>
        <end position="40"/>
    </location>
</feature>
<protein>
    <submittedName>
        <fullName evidence="2">Uncharacterized protein</fullName>
    </submittedName>
</protein>
<comment type="caution">
    <text evidence="2">The sequence shown here is derived from an EMBL/GenBank/DDBJ whole genome shotgun (WGS) entry which is preliminary data.</text>
</comment>
<keyword evidence="3" id="KW-1185">Reference proteome</keyword>
<gene>
    <name evidence="2" type="ORF">NDU88_005475</name>
</gene>
<proteinExistence type="predicted"/>
<reference evidence="2" key="1">
    <citation type="journal article" date="2022" name="bioRxiv">
        <title>Sequencing and chromosome-scale assembly of the giantPleurodeles waltlgenome.</title>
        <authorList>
            <person name="Brown T."/>
            <person name="Elewa A."/>
            <person name="Iarovenko S."/>
            <person name="Subramanian E."/>
            <person name="Araus A.J."/>
            <person name="Petzold A."/>
            <person name="Susuki M."/>
            <person name="Suzuki K.-i.T."/>
            <person name="Hayashi T."/>
            <person name="Toyoda A."/>
            <person name="Oliveira C."/>
            <person name="Osipova E."/>
            <person name="Leigh N.D."/>
            <person name="Simon A."/>
            <person name="Yun M.H."/>
        </authorList>
    </citation>
    <scope>NUCLEOTIDE SEQUENCE</scope>
    <source>
        <strain evidence="2">20211129_DDA</strain>
        <tissue evidence="2">Liver</tissue>
    </source>
</reference>